<evidence type="ECO:0000313" key="2">
    <source>
        <dbReference type="Proteomes" id="UP000092504"/>
    </source>
</evidence>
<organism evidence="1 2">
    <name type="scientific">Halomonas elongata</name>
    <dbReference type="NCBI Taxonomy" id="2746"/>
    <lineage>
        <taxon>Bacteria</taxon>
        <taxon>Pseudomonadati</taxon>
        <taxon>Pseudomonadota</taxon>
        <taxon>Gammaproteobacteria</taxon>
        <taxon>Oceanospirillales</taxon>
        <taxon>Halomonadaceae</taxon>
        <taxon>Halomonas</taxon>
    </lineage>
</organism>
<comment type="caution">
    <text evidence="1">The sequence shown here is derived from an EMBL/GenBank/DDBJ whole genome shotgun (WGS) entry which is preliminary data.</text>
</comment>
<dbReference type="EMBL" id="MAJD01000001">
    <property type="protein sequence ID" value="OBX36864.1"/>
    <property type="molecule type" value="Genomic_DNA"/>
</dbReference>
<proteinExistence type="predicted"/>
<name>A0A1B8P3L8_HALEL</name>
<sequence length="38" mass="4064">MLQFWLGPEGFGPYLAKFRSGTDQEAANTASADETEGA</sequence>
<dbReference type="AlphaFoldDB" id="A0A1B8P3L8"/>
<dbReference type="PATRIC" id="fig|2746.7.peg.1247"/>
<gene>
    <name evidence="1" type="ORF">A8U91_01211</name>
</gene>
<evidence type="ECO:0000313" key="1">
    <source>
        <dbReference type="EMBL" id="OBX36864.1"/>
    </source>
</evidence>
<dbReference type="Proteomes" id="UP000092504">
    <property type="component" value="Unassembled WGS sequence"/>
</dbReference>
<protein>
    <submittedName>
        <fullName evidence="1">Uncharacterized protein</fullName>
    </submittedName>
</protein>
<accession>A0A1B8P3L8</accession>
<reference evidence="1 2" key="1">
    <citation type="submission" date="2016-06" db="EMBL/GenBank/DDBJ databases">
        <title>Genome sequence of halotolerant plant growth promoting strain of Halomonas elongata HEK1 isolated from salterns of Rann of Kutch, Gujarat, India.</title>
        <authorList>
            <person name="Gaba S."/>
            <person name="Singh R.N."/>
            <person name="Abrol S."/>
            <person name="Kaushik R."/>
            <person name="Saxena A.K."/>
        </authorList>
    </citation>
    <scope>NUCLEOTIDE SEQUENCE [LARGE SCALE GENOMIC DNA]</scope>
    <source>
        <strain evidence="1 2">HEK1</strain>
    </source>
</reference>